<dbReference type="GO" id="GO:0016020">
    <property type="term" value="C:membrane"/>
    <property type="evidence" value="ECO:0007669"/>
    <property type="project" value="UniProtKB-SubCell"/>
</dbReference>
<reference evidence="6" key="1">
    <citation type="submission" date="2021-01" db="EMBL/GenBank/DDBJ databases">
        <authorList>
            <person name="Corre E."/>
            <person name="Pelletier E."/>
            <person name="Niang G."/>
            <person name="Scheremetjew M."/>
            <person name="Finn R."/>
            <person name="Kale V."/>
            <person name="Holt S."/>
            <person name="Cochrane G."/>
            <person name="Meng A."/>
            <person name="Brown T."/>
            <person name="Cohen L."/>
        </authorList>
    </citation>
    <scope>NUCLEOTIDE SEQUENCE</scope>
    <source>
        <strain evidence="6">ECT3854</strain>
    </source>
</reference>
<keyword evidence="2" id="KW-0472">Membrane</keyword>
<comment type="subcellular location">
    <subcellularLocation>
        <location evidence="1">Membrane</location>
    </subcellularLocation>
</comment>
<evidence type="ECO:0000256" key="2">
    <source>
        <dbReference type="ARBA" id="ARBA00023136"/>
    </source>
</evidence>
<feature type="coiled-coil region" evidence="3">
    <location>
        <begin position="271"/>
        <end position="298"/>
    </location>
</feature>
<dbReference type="InterPro" id="IPR031968">
    <property type="entry name" value="VASt"/>
</dbReference>
<evidence type="ECO:0000256" key="1">
    <source>
        <dbReference type="ARBA" id="ARBA00004370"/>
    </source>
</evidence>
<dbReference type="PANTHER" id="PTHR47666">
    <property type="entry name" value="PROTEIN VASCULAR ASSOCIATED DEATH 1, CHLOROPLASTIC"/>
    <property type="match status" value="1"/>
</dbReference>
<gene>
    <name evidence="5" type="ORF">CTEN0397_LOCUS3436</name>
    <name evidence="6" type="ORF">CTEN0397_LOCUS3437</name>
</gene>
<dbReference type="AlphaFoldDB" id="A0A6U1PIV5"/>
<evidence type="ECO:0000313" key="6">
    <source>
        <dbReference type="EMBL" id="CAD8932412.1"/>
    </source>
</evidence>
<dbReference type="PROSITE" id="PS51778">
    <property type="entry name" value="VAST"/>
    <property type="match status" value="1"/>
</dbReference>
<evidence type="ECO:0000256" key="3">
    <source>
        <dbReference type="SAM" id="Coils"/>
    </source>
</evidence>
<protein>
    <recommendedName>
        <fullName evidence="4">VASt domain-containing protein</fullName>
    </recommendedName>
</protein>
<proteinExistence type="predicted"/>
<evidence type="ECO:0000313" key="5">
    <source>
        <dbReference type="EMBL" id="CAD8932411.1"/>
    </source>
</evidence>
<feature type="domain" description="VASt" evidence="4">
    <location>
        <begin position="1"/>
        <end position="185"/>
    </location>
</feature>
<dbReference type="PANTHER" id="PTHR47666:SF1">
    <property type="entry name" value="PROTEIN VASCULAR ASSOCIATED DEATH 1, CHLOROPLASTIC"/>
    <property type="match status" value="1"/>
</dbReference>
<evidence type="ECO:0000259" key="4">
    <source>
        <dbReference type="PROSITE" id="PS51778"/>
    </source>
</evidence>
<organism evidence="6">
    <name type="scientific">Cyclophora tenuis</name>
    <name type="common">Marine diatom</name>
    <dbReference type="NCBI Taxonomy" id="216820"/>
    <lineage>
        <taxon>Eukaryota</taxon>
        <taxon>Sar</taxon>
        <taxon>Stramenopiles</taxon>
        <taxon>Ochrophyta</taxon>
        <taxon>Bacillariophyta</taxon>
        <taxon>Fragilariophyceae</taxon>
        <taxon>Fragilariophycidae</taxon>
        <taxon>Cyclophorales</taxon>
        <taxon>Cyclophoraceae</taxon>
        <taxon>Cyclophora</taxon>
    </lineage>
</organism>
<keyword evidence="3" id="KW-0175">Coiled coil</keyword>
<dbReference type="EMBL" id="HBFW01005356">
    <property type="protein sequence ID" value="CAD8932411.1"/>
    <property type="molecule type" value="Transcribed_RNA"/>
</dbReference>
<name>A0A6U1PIV5_CYCTE</name>
<accession>A0A6U1PIV5</accession>
<dbReference type="Pfam" id="PF16016">
    <property type="entry name" value="VASt"/>
    <property type="match status" value="1"/>
</dbReference>
<sequence>MELILTRTLKSVSVQQFYHKVWSEGQQTDAKPFYGPFLADMGSMKVSVNQWEFAKEGQSFQGRWCGEAYQQRRRIRFEFKRTTHLYVGPPIAIVHQTHYCRCEGDNKCVLAMTVEMEGIPYADCFAVEIRWVARRVGVNDLSIEVGLFVDFKKSTMFAKQIRSGTVVETKPIHLKLLEKAIQVCSGTEVVNSENVGTTEDAILAEDTSTKENSVLDNVQVIALRVMKQISEGDPVTLGVTFLFVFLMFRWLMAAPPPAETVLTDDTQTLEVIELRRQVADLQAEVQLMHDTIKNLVEAVKAKD</sequence>
<dbReference type="EMBL" id="HBFW01005357">
    <property type="protein sequence ID" value="CAD8932412.1"/>
    <property type="molecule type" value="Transcribed_RNA"/>
</dbReference>